<feature type="compositionally biased region" description="Polar residues" evidence="6">
    <location>
        <begin position="490"/>
        <end position="506"/>
    </location>
</feature>
<comment type="similarity">
    <text evidence="5">Belongs to the ThrE exporter (TC 2.A.79) family.</text>
</comment>
<feature type="compositionally biased region" description="Polar residues" evidence="6">
    <location>
        <begin position="525"/>
        <end position="550"/>
    </location>
</feature>
<keyword evidence="3 7" id="KW-1133">Transmembrane helix</keyword>
<comment type="subcellular location">
    <subcellularLocation>
        <location evidence="1">Membrane</location>
        <topology evidence="1">Multi-pass membrane protein</topology>
    </subcellularLocation>
</comment>
<sequence length="1037" mass="108815">MADNRPSTSGSPDSAEASSSTPTSAYPPRNGTISPSSAAAALIVANTPSASHSSPADPAPSIASSTTMTEGAHHGNTVYGNSNSSDSSDSNNSLANRQSIPQHHSVISLPNVGASSSSAGLSSLGASSGFALPIGNPFKDSSEPANPFSPIATPADSPVPTPLGSPTTELRKLSLGVERYARAIQDPGPMGSFSGMVPLPSLSQTDHIAAKRRPSKISFPEELAMLTGSSSSGTRRGSVPTDCMAGGAISDAQRYSHHRSSPALPLDHAMESGAEVMSGRSTGISLNSIKRALSGKRRQNQSPQDVGLIDLESNLGPQNKHGFGSGIEGDDGGQSSHSAAKSIRKDVDIMPATMNDLENPFTSTSIVSNADAQSALMDSLSFAPQPLLLPVISPVNPQHVAMNESRPSETAAAAEALRRRLEESASKDGKSLDNNPKHHHPPQHAVPSHDLEATATQSEGVRRRKPKGGILSQLLKLQHSEAVAAAAASGNRQSETTPASGSSTVASRRPGQGSVKKTRRGFYYRSSSKNNSQADLASPSVTTTPKVSPRSSTIFEVDPMTVCTRIPTNPPVSINNVSSPFTRHDTSSTLTSAIHAHGQMEEMEALSSAATASAASTAAAAAAKLGIQHDIAEILTRQSFLIMMAKALILYGAPSHRIEETCALLARKMDVDASFALLPGLMTISFSDPETHTSDTRHLRCTQGMDMYKLSKVYTIALAVMRGGGIEEANKELEKVTLEAGFYPVWVTVLSWMTCAAFVAPLAFNGSWVDTALAGLCGLVVGLLGVVAAKFPVYGNVFEVTSSIVVGFIAKAFGDRVCFSAVALAGVVVLLPGLLLTQAIMELASRNIVSGSVRMFYALMYAFFLGFGLNLGAEIWDAIAGDSVASPDACKHGVDPWWYFFIFPAVSTSINIVFNAHPRQWPGMTIVTAVGFTVSYFMTSGPQVTPAVAAFAVGVAGQAYGRLTGKLSYVPLLSGVLLLVPGSVGVRSVLAIFDSDTGQGFQFALRMVNIAVSITLGVFCSALVWYPFWRKSTFMNF</sequence>
<feature type="transmembrane region" description="Helical" evidence="7">
    <location>
        <begin position="813"/>
        <end position="836"/>
    </location>
</feature>
<feature type="transmembrane region" description="Helical" evidence="7">
    <location>
        <begin position="944"/>
        <end position="960"/>
    </location>
</feature>
<dbReference type="GO" id="GO:0016020">
    <property type="term" value="C:membrane"/>
    <property type="evidence" value="ECO:0007669"/>
    <property type="project" value="UniProtKB-SubCell"/>
</dbReference>
<evidence type="ECO:0000313" key="11">
    <source>
        <dbReference type="Proteomes" id="UP000780801"/>
    </source>
</evidence>
<feature type="region of interest" description="Disordered" evidence="6">
    <location>
        <begin position="485"/>
        <end position="550"/>
    </location>
</feature>
<feature type="compositionally biased region" description="Low complexity" evidence="6">
    <location>
        <begin position="81"/>
        <end position="93"/>
    </location>
</feature>
<evidence type="ECO:0000256" key="3">
    <source>
        <dbReference type="ARBA" id="ARBA00022989"/>
    </source>
</evidence>
<keyword evidence="4 7" id="KW-0472">Membrane</keyword>
<dbReference type="EMBL" id="JAABOA010000785">
    <property type="protein sequence ID" value="KAF9583181.1"/>
    <property type="molecule type" value="Genomic_DNA"/>
</dbReference>
<feature type="transmembrane region" description="Helical" evidence="7">
    <location>
        <begin position="896"/>
        <end position="914"/>
    </location>
</feature>
<organism evidence="10 11">
    <name type="scientific">Lunasporangiospora selenospora</name>
    <dbReference type="NCBI Taxonomy" id="979761"/>
    <lineage>
        <taxon>Eukaryota</taxon>
        <taxon>Fungi</taxon>
        <taxon>Fungi incertae sedis</taxon>
        <taxon>Mucoromycota</taxon>
        <taxon>Mortierellomycotina</taxon>
        <taxon>Mortierellomycetes</taxon>
        <taxon>Mortierellales</taxon>
        <taxon>Mortierellaceae</taxon>
        <taxon>Lunasporangiospora</taxon>
    </lineage>
</organism>
<proteinExistence type="inferred from homology"/>
<feature type="transmembrane region" description="Helical" evidence="7">
    <location>
        <begin position="771"/>
        <end position="793"/>
    </location>
</feature>
<comment type="caution">
    <text evidence="10">The sequence shown here is derived from an EMBL/GenBank/DDBJ whole genome shotgun (WGS) entry which is preliminary data.</text>
</comment>
<feature type="compositionally biased region" description="Low complexity" evidence="6">
    <location>
        <begin position="7"/>
        <end position="28"/>
    </location>
</feature>
<feature type="region of interest" description="Disordered" evidence="6">
    <location>
        <begin position="402"/>
        <end position="466"/>
    </location>
</feature>
<reference evidence="10" key="1">
    <citation type="journal article" date="2020" name="Fungal Divers.">
        <title>Resolving the Mortierellaceae phylogeny through synthesis of multi-gene phylogenetics and phylogenomics.</title>
        <authorList>
            <person name="Vandepol N."/>
            <person name="Liber J."/>
            <person name="Desiro A."/>
            <person name="Na H."/>
            <person name="Kennedy M."/>
            <person name="Barry K."/>
            <person name="Grigoriev I.V."/>
            <person name="Miller A.N."/>
            <person name="O'Donnell K."/>
            <person name="Stajich J.E."/>
            <person name="Bonito G."/>
        </authorList>
    </citation>
    <scope>NUCLEOTIDE SEQUENCE</scope>
    <source>
        <strain evidence="10">KOD1015</strain>
    </source>
</reference>
<evidence type="ECO:0000256" key="6">
    <source>
        <dbReference type="SAM" id="MobiDB-lite"/>
    </source>
</evidence>
<feature type="compositionally biased region" description="Basic and acidic residues" evidence="6">
    <location>
        <begin position="416"/>
        <end position="431"/>
    </location>
</feature>
<dbReference type="InterPro" id="IPR024528">
    <property type="entry name" value="ThrE_2"/>
</dbReference>
<dbReference type="AlphaFoldDB" id="A0A9P6KFN6"/>
<dbReference type="Pfam" id="PF12821">
    <property type="entry name" value="ThrE_2"/>
    <property type="match status" value="1"/>
</dbReference>
<evidence type="ECO:0000259" key="8">
    <source>
        <dbReference type="Pfam" id="PF06738"/>
    </source>
</evidence>
<feature type="region of interest" description="Disordered" evidence="6">
    <location>
        <begin position="135"/>
        <end position="167"/>
    </location>
</feature>
<dbReference type="PANTHER" id="PTHR31082">
    <property type="entry name" value="PHEROMONE-REGULATED MEMBRANE PROTEIN 10"/>
    <property type="match status" value="1"/>
</dbReference>
<feature type="transmembrane region" description="Helical" evidence="7">
    <location>
        <begin position="972"/>
        <end position="993"/>
    </location>
</feature>
<dbReference type="Proteomes" id="UP000780801">
    <property type="component" value="Unassembled WGS sequence"/>
</dbReference>
<dbReference type="OrthoDB" id="413008at2759"/>
<dbReference type="InterPro" id="IPR010619">
    <property type="entry name" value="ThrE-like_N"/>
</dbReference>
<feature type="domain" description="Threonine/serine exporter-like N-terminal" evidence="8">
    <location>
        <begin position="640"/>
        <end position="875"/>
    </location>
</feature>
<evidence type="ECO:0000256" key="7">
    <source>
        <dbReference type="SAM" id="Phobius"/>
    </source>
</evidence>
<feature type="transmembrane region" description="Helical" evidence="7">
    <location>
        <begin position="743"/>
        <end position="764"/>
    </location>
</feature>
<evidence type="ECO:0000256" key="1">
    <source>
        <dbReference type="ARBA" id="ARBA00004141"/>
    </source>
</evidence>
<dbReference type="Pfam" id="PF06738">
    <property type="entry name" value="ThrE"/>
    <property type="match status" value="1"/>
</dbReference>
<feature type="transmembrane region" description="Helical" evidence="7">
    <location>
        <begin position="921"/>
        <end position="938"/>
    </location>
</feature>
<keyword evidence="2 7" id="KW-0812">Transmembrane</keyword>
<feature type="compositionally biased region" description="Low complexity" evidence="6">
    <location>
        <begin position="404"/>
        <end position="415"/>
    </location>
</feature>
<evidence type="ECO:0000256" key="4">
    <source>
        <dbReference type="ARBA" id="ARBA00023136"/>
    </source>
</evidence>
<evidence type="ECO:0000313" key="10">
    <source>
        <dbReference type="EMBL" id="KAF9583181.1"/>
    </source>
</evidence>
<keyword evidence="11" id="KW-1185">Reference proteome</keyword>
<dbReference type="PANTHER" id="PTHR31082:SF4">
    <property type="entry name" value="PHEROMONE-REGULATED MEMBRANE PROTEIN 10"/>
    <property type="match status" value="1"/>
</dbReference>
<evidence type="ECO:0000256" key="2">
    <source>
        <dbReference type="ARBA" id="ARBA00022692"/>
    </source>
</evidence>
<protein>
    <recommendedName>
        <fullName evidence="12">Threonine/serine exporter-like N-terminal domain-containing protein</fullName>
    </recommendedName>
</protein>
<feature type="domain" description="Threonine/Serine exporter ThrE" evidence="9">
    <location>
        <begin position="907"/>
        <end position="1023"/>
    </location>
</feature>
<feature type="transmembrane region" description="Helical" evidence="7">
    <location>
        <begin position="1005"/>
        <end position="1028"/>
    </location>
</feature>
<feature type="compositionally biased region" description="Low complexity" evidence="6">
    <location>
        <begin position="48"/>
        <end position="65"/>
    </location>
</feature>
<name>A0A9P6KFN6_9FUNG</name>
<dbReference type="InterPro" id="IPR051361">
    <property type="entry name" value="ThrE/Ser_Exporter"/>
</dbReference>
<evidence type="ECO:0000256" key="5">
    <source>
        <dbReference type="ARBA" id="ARBA00034125"/>
    </source>
</evidence>
<gene>
    <name evidence="10" type="ORF">BGW38_010077</name>
</gene>
<feature type="transmembrane region" description="Helical" evidence="7">
    <location>
        <begin position="856"/>
        <end position="876"/>
    </location>
</feature>
<evidence type="ECO:0008006" key="12">
    <source>
        <dbReference type="Google" id="ProtNLM"/>
    </source>
</evidence>
<accession>A0A9P6KFN6</accession>
<evidence type="ECO:0000259" key="9">
    <source>
        <dbReference type="Pfam" id="PF12821"/>
    </source>
</evidence>
<dbReference type="GO" id="GO:0022857">
    <property type="term" value="F:transmembrane transporter activity"/>
    <property type="evidence" value="ECO:0007669"/>
    <property type="project" value="InterPro"/>
</dbReference>
<feature type="region of interest" description="Disordered" evidence="6">
    <location>
        <begin position="1"/>
        <end position="105"/>
    </location>
</feature>
<feature type="region of interest" description="Disordered" evidence="6">
    <location>
        <begin position="314"/>
        <end position="340"/>
    </location>
</feature>